<dbReference type="WBParaSite" id="PS1159_v2.g21259.t1">
    <property type="protein sequence ID" value="PS1159_v2.g21259.t1"/>
    <property type="gene ID" value="PS1159_v2.g21259"/>
</dbReference>
<evidence type="ECO:0000313" key="1">
    <source>
        <dbReference type="Proteomes" id="UP000887580"/>
    </source>
</evidence>
<dbReference type="Proteomes" id="UP000887580">
    <property type="component" value="Unplaced"/>
</dbReference>
<evidence type="ECO:0000313" key="2">
    <source>
        <dbReference type="WBParaSite" id="PS1159_v2.g21259.t1"/>
    </source>
</evidence>
<accession>A0AC35FVG7</accession>
<proteinExistence type="predicted"/>
<reference evidence="2" key="1">
    <citation type="submission" date="2022-11" db="UniProtKB">
        <authorList>
            <consortium name="WormBaseParasite"/>
        </authorList>
    </citation>
    <scope>IDENTIFICATION</scope>
</reference>
<organism evidence="1 2">
    <name type="scientific">Panagrolaimus sp. PS1159</name>
    <dbReference type="NCBI Taxonomy" id="55785"/>
    <lineage>
        <taxon>Eukaryota</taxon>
        <taxon>Metazoa</taxon>
        <taxon>Ecdysozoa</taxon>
        <taxon>Nematoda</taxon>
        <taxon>Chromadorea</taxon>
        <taxon>Rhabditida</taxon>
        <taxon>Tylenchina</taxon>
        <taxon>Panagrolaimomorpha</taxon>
        <taxon>Panagrolaimoidea</taxon>
        <taxon>Panagrolaimidae</taxon>
        <taxon>Panagrolaimus</taxon>
    </lineage>
</organism>
<protein>
    <submittedName>
        <fullName evidence="2">Uncharacterized protein</fullName>
    </submittedName>
</protein>
<name>A0AC35FVG7_9BILA</name>
<sequence length="242" mass="26206">MVKSGPLDVIVDELIFKVCSSECNGDFLVCYEPDSSGQNVLEDNCDTKCGFYITTLGDQMSFNEPMTHGLQGFKKPDQCFEVKMTNGITSVLASGRIIAKPKTCAPKIVNGMVKLNIMNATSDCVVSIKNAFIKTETTTAPPPTTTTIGQLDRTSSGKNGHATTTAEPENFFADYWWIFFIAVLIIVAIGVGIGVYCYLGHKKTAQKPIPARRRKLQGSKSPIVLQPSPENQNGTNESAPTA</sequence>